<dbReference type="OrthoDB" id="4160163at2759"/>
<evidence type="ECO:0000313" key="1">
    <source>
        <dbReference type="EMBL" id="KIX05715.1"/>
    </source>
</evidence>
<sequence>MKFLKDAHVIADAATKWPQLGTDASDLYFGPGTDDPSFGYVDNIVENLKAARDWGKDEWGFDPYISLTCSDPYNVCNKNVDGDPRPIACYVNNTSTWYGGTWSQISCCGSYFTTPTNDEIFQQNKGKDKDSLSLITGKRPHIVDARFDPQNGANRRIYGPKDCALAARLEGPKTTTTNADSYATFALAMYWKDIFQGKVPQPAVDGAEAPAGYVDLISDHDLNYKEIPVGTAADQTTLTCAGTPADKPSTTQPWAQNKINEYCDHITGNNPAPWVVNSGTNQYGPMGYAAGNAAPDSDNDLWISVVFDFSCSKDASYKVDVDQCKTLLSMALNGCNTDTTTKKYGGQIQANCALWNITTKAGHDSTPPNGYPGLPA</sequence>
<dbReference type="Gene3D" id="3.40.390.10">
    <property type="entry name" value="Collagenase (Catalytic Domain)"/>
    <property type="match status" value="1"/>
</dbReference>
<dbReference type="EMBL" id="KN847477">
    <property type="protein sequence ID" value="KIX05715.1"/>
    <property type="molecule type" value="Genomic_DNA"/>
</dbReference>
<dbReference type="RefSeq" id="XP_013272851.1">
    <property type="nucleotide sequence ID" value="XM_013417397.1"/>
</dbReference>
<dbReference type="AlphaFoldDB" id="A0A0D2J9B7"/>
<dbReference type="GO" id="GO:0008237">
    <property type="term" value="F:metallopeptidase activity"/>
    <property type="evidence" value="ECO:0007669"/>
    <property type="project" value="InterPro"/>
</dbReference>
<organism evidence="1 2">
    <name type="scientific">Rhinocladiella mackenziei CBS 650.93</name>
    <dbReference type="NCBI Taxonomy" id="1442369"/>
    <lineage>
        <taxon>Eukaryota</taxon>
        <taxon>Fungi</taxon>
        <taxon>Dikarya</taxon>
        <taxon>Ascomycota</taxon>
        <taxon>Pezizomycotina</taxon>
        <taxon>Eurotiomycetes</taxon>
        <taxon>Chaetothyriomycetidae</taxon>
        <taxon>Chaetothyriales</taxon>
        <taxon>Herpotrichiellaceae</taxon>
        <taxon>Rhinocladiella</taxon>
    </lineage>
</organism>
<keyword evidence="2" id="KW-1185">Reference proteome</keyword>
<gene>
    <name evidence="1" type="ORF">Z518_03687</name>
</gene>
<dbReference type="VEuPathDB" id="FungiDB:Z518_03687"/>
<evidence type="ECO:0000313" key="2">
    <source>
        <dbReference type="Proteomes" id="UP000053617"/>
    </source>
</evidence>
<dbReference type="HOGENOM" id="CLU_602688_0_0_1"/>
<dbReference type="GeneID" id="25291758"/>
<dbReference type="Proteomes" id="UP000053617">
    <property type="component" value="Unassembled WGS sequence"/>
</dbReference>
<dbReference type="InterPro" id="IPR024079">
    <property type="entry name" value="MetalloPept_cat_dom_sf"/>
</dbReference>
<accession>A0A0D2J9B7</accession>
<proteinExistence type="predicted"/>
<protein>
    <submittedName>
        <fullName evidence="1">Uncharacterized protein</fullName>
    </submittedName>
</protein>
<name>A0A0D2J9B7_9EURO</name>
<dbReference type="STRING" id="1442369.A0A0D2J9B7"/>
<reference evidence="1 2" key="1">
    <citation type="submission" date="2015-01" db="EMBL/GenBank/DDBJ databases">
        <title>The Genome Sequence of Rhinocladiella mackenzie CBS 650.93.</title>
        <authorList>
            <consortium name="The Broad Institute Genomics Platform"/>
            <person name="Cuomo C."/>
            <person name="de Hoog S."/>
            <person name="Gorbushina A."/>
            <person name="Stielow B."/>
            <person name="Teixiera M."/>
            <person name="Abouelleil A."/>
            <person name="Chapman S.B."/>
            <person name="Priest M."/>
            <person name="Young S.K."/>
            <person name="Wortman J."/>
            <person name="Nusbaum C."/>
            <person name="Birren B."/>
        </authorList>
    </citation>
    <scope>NUCLEOTIDE SEQUENCE [LARGE SCALE GENOMIC DNA]</scope>
    <source>
        <strain evidence="1 2">CBS 650.93</strain>
    </source>
</reference>